<gene>
    <name evidence="3 7" type="primary">coaBC</name>
    <name evidence="7" type="ORF">K6V98_06575</name>
</gene>
<dbReference type="RefSeq" id="WP_222199724.1">
    <property type="nucleotide sequence ID" value="NZ_JAIMFO010000007.1"/>
</dbReference>
<evidence type="ECO:0000313" key="8">
    <source>
        <dbReference type="Proteomes" id="UP000700908"/>
    </source>
</evidence>
<dbReference type="InterPro" id="IPR005252">
    <property type="entry name" value="CoaBC"/>
</dbReference>
<feature type="active site" description="Proton donor" evidence="3">
    <location>
        <position position="158"/>
    </location>
</feature>
<protein>
    <recommendedName>
        <fullName evidence="3">Coenzyme A biosynthesis bifunctional protein CoaBC</fullName>
    </recommendedName>
    <alternativeName>
        <fullName evidence="3">DNA/pantothenate metabolism flavoprotein</fullName>
    </alternativeName>
    <alternativeName>
        <fullName evidence="3">Phosphopantothenoylcysteine synthetase/decarboxylase</fullName>
        <shortName evidence="3">PPCS-PPCDC</shortName>
    </alternativeName>
    <domain>
        <recommendedName>
            <fullName evidence="3">Phosphopantothenoylcysteine decarboxylase</fullName>
            <shortName evidence="3">PPC decarboxylase</shortName>
            <shortName evidence="3">PPC-DC</shortName>
            <ecNumber evidence="3">4.1.1.36</ecNumber>
        </recommendedName>
        <alternativeName>
            <fullName evidence="3">CoaC</fullName>
        </alternativeName>
    </domain>
    <domain>
        <recommendedName>
            <fullName evidence="3">Phosphopantothenate--cysteine ligase</fullName>
            <ecNumber evidence="3">6.3.2.5</ecNumber>
        </recommendedName>
        <alternativeName>
            <fullName evidence="3">CoaB</fullName>
        </alternativeName>
        <alternativeName>
            <fullName evidence="3">Phosphopantothenoylcysteine synthetase</fullName>
            <shortName evidence="3">PPC synthetase</shortName>
            <shortName evidence="3">PPC-S</shortName>
        </alternativeName>
    </domain>
</protein>
<evidence type="ECO:0000259" key="5">
    <source>
        <dbReference type="Pfam" id="PF02441"/>
    </source>
</evidence>
<comment type="catalytic activity">
    <reaction evidence="3 4">
        <text>(R)-4'-phosphopantothenate + L-cysteine + CTP = N-[(R)-4-phosphopantothenoyl]-L-cysteine + CMP + diphosphate + H(+)</text>
        <dbReference type="Rhea" id="RHEA:19397"/>
        <dbReference type="ChEBI" id="CHEBI:10986"/>
        <dbReference type="ChEBI" id="CHEBI:15378"/>
        <dbReference type="ChEBI" id="CHEBI:33019"/>
        <dbReference type="ChEBI" id="CHEBI:35235"/>
        <dbReference type="ChEBI" id="CHEBI:37563"/>
        <dbReference type="ChEBI" id="CHEBI:59458"/>
        <dbReference type="ChEBI" id="CHEBI:60377"/>
        <dbReference type="EC" id="6.3.2.5"/>
    </reaction>
</comment>
<name>A0ABS7MKW9_9ACTN</name>
<comment type="caution">
    <text evidence="3">Lacks conserved residue(s) required for the propagation of feature annotation.</text>
</comment>
<comment type="cofactor">
    <cofactor evidence="3">
        <name>FMN</name>
        <dbReference type="ChEBI" id="CHEBI:58210"/>
    </cofactor>
    <text evidence="3">Binds 1 FMN per subunit.</text>
</comment>
<dbReference type="Gene3D" id="3.40.50.10300">
    <property type="entry name" value="CoaB-like"/>
    <property type="match status" value="1"/>
</dbReference>
<dbReference type="InterPro" id="IPR007085">
    <property type="entry name" value="DNA/pantothenate-metab_flavo_C"/>
</dbReference>
<evidence type="ECO:0000256" key="3">
    <source>
        <dbReference type="HAMAP-Rule" id="MF_02225"/>
    </source>
</evidence>
<dbReference type="SUPFAM" id="SSF52507">
    <property type="entry name" value="Homo-oligomeric flavin-containing Cys decarboxylases, HFCD"/>
    <property type="match status" value="1"/>
</dbReference>
<sequence length="406" mass="43168">MRSHTDQTVLICVTGCIAAYKACEIVRDLMRRGFRVKVAMTESATQFVSPVTFRALTNEPVAVGLFADPQDPIHHISLAQEADLILVAPATANIIAKMVHGIADDLVSTTLLAARAPIVVAPAMNTAMWDAAATQANIASLKRRGVTVIEPSVGLLACGDTGRGHLAAVEDIVSKTLAVLNRSEILSGEHVLITAGGTREPIDPVRFIGNRSSGAFGFALAEACRDAAAQVSLVYAPSSRTPPSGVELIEVETAQEMYEAVESLFASATMLICAAAVADYRPSTVANHKLKKNQAPLECIELVETTDILAKMSAQKENRIVIGFAAETDHLLEHARAKLIRKGCDAIVANDVSRPDSGFGSDTTVIHWISACGSEELPLMTKRQAADEIITRASALRSKAAHNDRG</sequence>
<dbReference type="InterPro" id="IPR003382">
    <property type="entry name" value="Flavoprotein"/>
</dbReference>
<comment type="pathway">
    <text evidence="3 4">Cofactor biosynthesis; coenzyme A biosynthesis; CoA from (R)-pantothenate: step 3/5.</text>
</comment>
<comment type="pathway">
    <text evidence="3 4">Cofactor biosynthesis; coenzyme A biosynthesis; CoA from (R)-pantothenate: step 2/5.</text>
</comment>
<comment type="cofactor">
    <cofactor evidence="3">
        <name>Mg(2+)</name>
        <dbReference type="ChEBI" id="CHEBI:18420"/>
    </cofactor>
</comment>
<evidence type="ECO:0000259" key="6">
    <source>
        <dbReference type="Pfam" id="PF04127"/>
    </source>
</evidence>
<proteinExistence type="inferred from homology"/>
<dbReference type="GO" id="GO:0004633">
    <property type="term" value="F:phosphopantothenoylcysteine decarboxylase activity"/>
    <property type="evidence" value="ECO:0007669"/>
    <property type="project" value="UniProtKB-EC"/>
</dbReference>
<keyword evidence="3" id="KW-0511">Multifunctional enzyme</keyword>
<dbReference type="Gene3D" id="3.40.50.1950">
    <property type="entry name" value="Flavin prenyltransferase-like"/>
    <property type="match status" value="1"/>
</dbReference>
<dbReference type="InterPro" id="IPR036551">
    <property type="entry name" value="Flavin_trans-like"/>
</dbReference>
<keyword evidence="2 3" id="KW-0456">Lyase</keyword>
<dbReference type="PANTHER" id="PTHR14359">
    <property type="entry name" value="HOMO-OLIGOMERIC FLAVIN CONTAINING CYS DECARBOXYLASE FAMILY"/>
    <property type="match status" value="1"/>
</dbReference>
<dbReference type="EC" id="4.1.1.36" evidence="3"/>
<evidence type="ECO:0000256" key="1">
    <source>
        <dbReference type="ARBA" id="ARBA00022793"/>
    </source>
</evidence>
<dbReference type="HAMAP" id="MF_02225">
    <property type="entry name" value="CoaBC"/>
    <property type="match status" value="1"/>
</dbReference>
<dbReference type="InterPro" id="IPR035929">
    <property type="entry name" value="CoaB-like_sf"/>
</dbReference>
<dbReference type="Proteomes" id="UP000700908">
    <property type="component" value="Unassembled WGS sequence"/>
</dbReference>
<keyword evidence="8" id="KW-1185">Reference proteome</keyword>
<feature type="region of interest" description="Phosphopantothenate--cysteine ligase" evidence="3">
    <location>
        <begin position="191"/>
        <end position="406"/>
    </location>
</feature>
<comment type="caution">
    <text evidence="7">The sequence shown here is derived from an EMBL/GenBank/DDBJ whole genome shotgun (WGS) entry which is preliminary data.</text>
</comment>
<keyword evidence="3 4" id="KW-0288">FMN</keyword>
<accession>A0ABS7MKW9</accession>
<dbReference type="SUPFAM" id="SSF102645">
    <property type="entry name" value="CoaB-like"/>
    <property type="match status" value="1"/>
</dbReference>
<dbReference type="GO" id="GO:0004632">
    <property type="term" value="F:phosphopantothenate--cysteine ligase activity"/>
    <property type="evidence" value="ECO:0007669"/>
    <property type="project" value="UniProtKB-EC"/>
</dbReference>
<reference evidence="7 8" key="1">
    <citation type="submission" date="2021-08" db="EMBL/GenBank/DDBJ databases">
        <title>Collinsella faecalis sp. nov. isolated from swine faeces.</title>
        <authorList>
            <person name="Oh B.S."/>
            <person name="Lee J.H."/>
        </authorList>
    </citation>
    <scope>NUCLEOTIDE SEQUENCE [LARGE SCALE GENOMIC DNA]</scope>
    <source>
        <strain evidence="7 8">AGMB00827</strain>
    </source>
</reference>
<feature type="binding site" evidence="3">
    <location>
        <position position="342"/>
    </location>
    <ligand>
        <name>CTP</name>
        <dbReference type="ChEBI" id="CHEBI:37563"/>
    </ligand>
</feature>
<dbReference type="EMBL" id="JAIMFO010000007">
    <property type="protein sequence ID" value="MBY4798009.1"/>
    <property type="molecule type" value="Genomic_DNA"/>
</dbReference>
<comment type="similarity">
    <text evidence="3 4">In the N-terminal section; belongs to the HFCD (homo-oligomeric flavin containing Cys decarboxylase) superfamily.</text>
</comment>
<dbReference type="Pfam" id="PF04127">
    <property type="entry name" value="DFP"/>
    <property type="match status" value="1"/>
</dbReference>
<feature type="domain" description="DNA/pantothenate metabolism flavoprotein C-terminal" evidence="6">
    <location>
        <begin position="186"/>
        <end position="393"/>
    </location>
</feature>
<dbReference type="EC" id="6.3.2.5" evidence="3"/>
<feature type="binding site" evidence="3">
    <location>
        <position position="338"/>
    </location>
    <ligand>
        <name>CTP</name>
        <dbReference type="ChEBI" id="CHEBI:37563"/>
    </ligand>
</feature>
<dbReference type="Pfam" id="PF02441">
    <property type="entry name" value="Flavoprotein"/>
    <property type="match status" value="1"/>
</dbReference>
<evidence type="ECO:0000313" key="7">
    <source>
        <dbReference type="EMBL" id="MBY4798009.1"/>
    </source>
</evidence>
<keyword evidence="3 4" id="KW-0285">Flavoprotein</keyword>
<dbReference type="NCBIfam" id="TIGR00521">
    <property type="entry name" value="coaBC_dfp"/>
    <property type="match status" value="1"/>
</dbReference>
<evidence type="ECO:0000256" key="2">
    <source>
        <dbReference type="ARBA" id="ARBA00023239"/>
    </source>
</evidence>
<comment type="function">
    <text evidence="3">Catalyzes two sequential steps in the biosynthesis of coenzyme A. In the first step cysteine is conjugated to 4'-phosphopantothenate to form 4-phosphopantothenoylcysteine. In the second step the latter compound is decarboxylated to form 4'-phosphopantotheine.</text>
</comment>
<feature type="domain" description="Flavoprotein" evidence="5">
    <location>
        <begin position="8"/>
        <end position="178"/>
    </location>
</feature>
<feature type="binding site" evidence="3">
    <location>
        <position position="289"/>
    </location>
    <ligand>
        <name>CTP</name>
        <dbReference type="ChEBI" id="CHEBI:37563"/>
    </ligand>
</feature>
<comment type="catalytic activity">
    <reaction evidence="3 4">
        <text>N-[(R)-4-phosphopantothenoyl]-L-cysteine + H(+) = (R)-4'-phosphopantetheine + CO2</text>
        <dbReference type="Rhea" id="RHEA:16793"/>
        <dbReference type="ChEBI" id="CHEBI:15378"/>
        <dbReference type="ChEBI" id="CHEBI:16526"/>
        <dbReference type="ChEBI" id="CHEBI:59458"/>
        <dbReference type="ChEBI" id="CHEBI:61723"/>
        <dbReference type="EC" id="4.1.1.36"/>
    </reaction>
</comment>
<dbReference type="PANTHER" id="PTHR14359:SF6">
    <property type="entry name" value="PHOSPHOPANTOTHENOYLCYSTEINE DECARBOXYLASE"/>
    <property type="match status" value="1"/>
</dbReference>
<organism evidence="7 8">
    <name type="scientific">Collinsella ureilytica</name>
    <dbReference type="NCBI Taxonomy" id="2869515"/>
    <lineage>
        <taxon>Bacteria</taxon>
        <taxon>Bacillati</taxon>
        <taxon>Actinomycetota</taxon>
        <taxon>Coriobacteriia</taxon>
        <taxon>Coriobacteriales</taxon>
        <taxon>Coriobacteriaceae</taxon>
        <taxon>Collinsella</taxon>
    </lineage>
</organism>
<comment type="function">
    <text evidence="4">Catalyzes two steps in the biosynthesis of coenzyme A. In the first step cysteine is conjugated to 4'-phosphopantothenate to form 4-phosphopantothenoylcysteine, in the latter compound is decarboxylated to form 4'-phosphopantotheine.</text>
</comment>
<keyword evidence="3 4" id="KW-0436">Ligase</keyword>
<feature type="binding site" evidence="3">
    <location>
        <position position="324"/>
    </location>
    <ligand>
        <name>CTP</name>
        <dbReference type="ChEBI" id="CHEBI:37563"/>
    </ligand>
</feature>
<keyword evidence="3" id="KW-0460">Magnesium</keyword>
<keyword evidence="3" id="KW-0479">Metal-binding</keyword>
<comment type="similarity">
    <text evidence="3 4">In the C-terminal section; belongs to the PPC synthetase family.</text>
</comment>
<feature type="binding site" evidence="3">
    <location>
        <position position="279"/>
    </location>
    <ligand>
        <name>CTP</name>
        <dbReference type="ChEBI" id="CHEBI:37563"/>
    </ligand>
</feature>
<feature type="region of interest" description="Phosphopantothenoylcysteine decarboxylase" evidence="3">
    <location>
        <begin position="1"/>
        <end position="190"/>
    </location>
</feature>
<keyword evidence="1 3" id="KW-0210">Decarboxylase</keyword>
<evidence type="ECO:0000256" key="4">
    <source>
        <dbReference type="RuleBase" id="RU364078"/>
    </source>
</evidence>